<evidence type="ECO:0000256" key="6">
    <source>
        <dbReference type="SAM" id="MobiDB-lite"/>
    </source>
</evidence>
<keyword evidence="9" id="KW-1185">Reference proteome</keyword>
<dbReference type="Pfam" id="PF03453">
    <property type="entry name" value="MoeA_N"/>
    <property type="match status" value="1"/>
</dbReference>
<comment type="cofactor">
    <cofactor evidence="5">
        <name>Mg(2+)</name>
        <dbReference type="ChEBI" id="CHEBI:18420"/>
    </cofactor>
</comment>
<feature type="domain" description="MoaB/Mog" evidence="7">
    <location>
        <begin position="175"/>
        <end position="311"/>
    </location>
</feature>
<dbReference type="PANTHER" id="PTHR10192:SF5">
    <property type="entry name" value="GEPHYRIN"/>
    <property type="match status" value="1"/>
</dbReference>
<dbReference type="PANTHER" id="PTHR10192">
    <property type="entry name" value="MOLYBDOPTERIN BIOSYNTHESIS PROTEIN"/>
    <property type="match status" value="1"/>
</dbReference>
<dbReference type="RefSeq" id="WP_286277196.1">
    <property type="nucleotide sequence ID" value="NZ_AP027731.1"/>
</dbReference>
<feature type="compositionally biased region" description="Basic and acidic residues" evidence="6">
    <location>
        <begin position="103"/>
        <end position="115"/>
    </location>
</feature>
<sequence>MTSEWEAARRAAWEAGRRTIRGAETRPLEAAAGRTLAAALVAPVDVPGCDTSAMDGWAVAGAPPWRVGDAIPVGSAPDPRPLVSGTARPIATGAPVPPGAGILRREHGEERDGRLTPRTGTAAPAAGKDVRPAGSDVAAGEVVLPAGSRLTPPALALAAICGMDELEVRVPPRVLLLVVGEEIEVSGVPSPGRVRDAYGPQLPGVLAALGAGEVDVRHLGGDADQLLAELGVSDADLVVTTGGTSQGPTDHVRAAAASRGWSAVVDGVAMRPGHPVLLAIGPSGRPLLALPGNPFAAMVALLSLGVPLLDGMLGRRTPSPVPAPAAVELENPGRGVRVLACRRSADGVVPLPQQGPATLRGLAEADVLALVPIGGTRAGAPVPVLSLPW</sequence>
<proteinExistence type="inferred from homology"/>
<protein>
    <recommendedName>
        <fullName evidence="5">Molybdopterin molybdenumtransferase</fullName>
        <ecNumber evidence="5">2.10.1.1</ecNumber>
    </recommendedName>
</protein>
<dbReference type="InterPro" id="IPR038987">
    <property type="entry name" value="MoeA-like"/>
</dbReference>
<comment type="pathway">
    <text evidence="5">Cofactor biosynthesis; molybdopterin biosynthesis.</text>
</comment>
<dbReference type="Gene3D" id="2.40.340.10">
    <property type="entry name" value="MoeA, C-terminal, domain IV"/>
    <property type="match status" value="1"/>
</dbReference>
<comment type="function">
    <text evidence="1 5">Catalyzes the insertion of molybdate into adenylated molybdopterin with the concomitant release of AMP.</text>
</comment>
<dbReference type="InterPro" id="IPR001453">
    <property type="entry name" value="MoaB/Mog_dom"/>
</dbReference>
<dbReference type="SUPFAM" id="SSF63882">
    <property type="entry name" value="MoeA N-terminal region -like"/>
    <property type="match status" value="1"/>
</dbReference>
<evidence type="ECO:0000313" key="8">
    <source>
        <dbReference type="EMBL" id="BDZ47250.1"/>
    </source>
</evidence>
<evidence type="ECO:0000256" key="2">
    <source>
        <dbReference type="ARBA" id="ARBA00010763"/>
    </source>
</evidence>
<dbReference type="Gene3D" id="2.170.190.11">
    <property type="entry name" value="Molybdopterin biosynthesis moea protein, domain 3"/>
    <property type="match status" value="1"/>
</dbReference>
<dbReference type="Gene3D" id="3.90.105.10">
    <property type="entry name" value="Molybdopterin biosynthesis moea protein, domain 2"/>
    <property type="match status" value="1"/>
</dbReference>
<dbReference type="SMART" id="SM00852">
    <property type="entry name" value="MoCF_biosynth"/>
    <property type="match status" value="1"/>
</dbReference>
<evidence type="ECO:0000256" key="5">
    <source>
        <dbReference type="RuleBase" id="RU365090"/>
    </source>
</evidence>
<keyword evidence="5" id="KW-0460">Magnesium</keyword>
<feature type="compositionally biased region" description="Low complexity" evidence="6">
    <location>
        <begin position="116"/>
        <end position="127"/>
    </location>
</feature>
<gene>
    <name evidence="8" type="ORF">GCM10025866_31590</name>
</gene>
<keyword evidence="3 5" id="KW-0500">Molybdenum</keyword>
<reference evidence="9" key="1">
    <citation type="journal article" date="2019" name="Int. J. Syst. Evol. Microbiol.">
        <title>The Global Catalogue of Microorganisms (GCM) 10K type strain sequencing project: providing services to taxonomists for standard genome sequencing and annotation.</title>
        <authorList>
            <consortium name="The Broad Institute Genomics Platform"/>
            <consortium name="The Broad Institute Genome Sequencing Center for Infectious Disease"/>
            <person name="Wu L."/>
            <person name="Ma J."/>
        </authorList>
    </citation>
    <scope>NUCLEOTIDE SEQUENCE [LARGE SCALE GENOMIC DNA]</scope>
    <source>
        <strain evidence="9">NBRC 108725</strain>
    </source>
</reference>
<evidence type="ECO:0000256" key="1">
    <source>
        <dbReference type="ARBA" id="ARBA00002901"/>
    </source>
</evidence>
<keyword evidence="5" id="KW-0808">Transferase</keyword>
<dbReference type="SUPFAM" id="SSF53218">
    <property type="entry name" value="Molybdenum cofactor biosynthesis proteins"/>
    <property type="match status" value="1"/>
</dbReference>
<evidence type="ECO:0000313" key="9">
    <source>
        <dbReference type="Proteomes" id="UP001321498"/>
    </source>
</evidence>
<dbReference type="EC" id="2.10.1.1" evidence="5"/>
<accession>A0ABM8GFX3</accession>
<dbReference type="CDD" id="cd00887">
    <property type="entry name" value="MoeA"/>
    <property type="match status" value="1"/>
</dbReference>
<evidence type="ECO:0000256" key="3">
    <source>
        <dbReference type="ARBA" id="ARBA00022505"/>
    </source>
</evidence>
<dbReference type="InterPro" id="IPR036425">
    <property type="entry name" value="MoaB/Mog-like_dom_sf"/>
</dbReference>
<dbReference type="Pfam" id="PF00994">
    <property type="entry name" value="MoCF_biosynth"/>
    <property type="match status" value="1"/>
</dbReference>
<comment type="catalytic activity">
    <reaction evidence="4">
        <text>adenylyl-molybdopterin + molybdate = Mo-molybdopterin + AMP + H(+)</text>
        <dbReference type="Rhea" id="RHEA:35047"/>
        <dbReference type="ChEBI" id="CHEBI:15378"/>
        <dbReference type="ChEBI" id="CHEBI:36264"/>
        <dbReference type="ChEBI" id="CHEBI:62727"/>
        <dbReference type="ChEBI" id="CHEBI:71302"/>
        <dbReference type="ChEBI" id="CHEBI:456215"/>
        <dbReference type="EC" id="2.10.1.1"/>
    </reaction>
</comment>
<name>A0ABM8GFX3_9MICO</name>
<evidence type="ECO:0000256" key="4">
    <source>
        <dbReference type="ARBA" id="ARBA00047317"/>
    </source>
</evidence>
<dbReference type="InterPro" id="IPR036135">
    <property type="entry name" value="MoeA_linker/N_sf"/>
</dbReference>
<feature type="region of interest" description="Disordered" evidence="6">
    <location>
        <begin position="87"/>
        <end position="133"/>
    </location>
</feature>
<dbReference type="EMBL" id="AP027731">
    <property type="protein sequence ID" value="BDZ47250.1"/>
    <property type="molecule type" value="Genomic_DNA"/>
</dbReference>
<dbReference type="InterPro" id="IPR005110">
    <property type="entry name" value="MoeA_linker/N"/>
</dbReference>
<keyword evidence="5" id="KW-0479">Metal-binding</keyword>
<dbReference type="InterPro" id="IPR036688">
    <property type="entry name" value="MoeA_C_domain_IV_sf"/>
</dbReference>
<dbReference type="Gene3D" id="3.40.980.10">
    <property type="entry name" value="MoaB/Mog-like domain"/>
    <property type="match status" value="1"/>
</dbReference>
<organism evidence="8 9">
    <name type="scientific">Naasia aerilata</name>
    <dbReference type="NCBI Taxonomy" id="1162966"/>
    <lineage>
        <taxon>Bacteria</taxon>
        <taxon>Bacillati</taxon>
        <taxon>Actinomycetota</taxon>
        <taxon>Actinomycetes</taxon>
        <taxon>Micrococcales</taxon>
        <taxon>Microbacteriaceae</taxon>
        <taxon>Naasia</taxon>
    </lineage>
</organism>
<dbReference type="Proteomes" id="UP001321498">
    <property type="component" value="Chromosome"/>
</dbReference>
<keyword evidence="5" id="KW-0501">Molybdenum cofactor biosynthesis</keyword>
<comment type="similarity">
    <text evidence="2 5">Belongs to the MoeA family.</text>
</comment>
<evidence type="ECO:0000259" key="7">
    <source>
        <dbReference type="SMART" id="SM00852"/>
    </source>
</evidence>